<keyword evidence="2" id="KW-1185">Reference proteome</keyword>
<protein>
    <submittedName>
        <fullName evidence="1">MBL fold metallo-hydrolase</fullName>
    </submittedName>
</protein>
<dbReference type="Gene3D" id="3.60.15.10">
    <property type="entry name" value="Ribonuclease Z/Hydroxyacylglutathione hydrolase-like"/>
    <property type="match status" value="1"/>
</dbReference>
<dbReference type="Pfam" id="PF13483">
    <property type="entry name" value="Lactamase_B_3"/>
    <property type="match status" value="1"/>
</dbReference>
<reference evidence="1 2" key="1">
    <citation type="submission" date="2022-10" db="EMBL/GenBank/DDBJ databases">
        <title>Defluviimonas sp. nov., isolated from ocean surface sediments.</title>
        <authorList>
            <person name="He W."/>
            <person name="Wang L."/>
            <person name="Zhang D.-F."/>
        </authorList>
    </citation>
    <scope>NUCLEOTIDE SEQUENCE [LARGE SCALE GENOMIC DNA]</scope>
    <source>
        <strain evidence="1 2">WL0050</strain>
    </source>
</reference>
<organism evidence="1 2">
    <name type="scientific">Albidovulum litorale</name>
    <dbReference type="NCBI Taxonomy" id="2984134"/>
    <lineage>
        <taxon>Bacteria</taxon>
        <taxon>Pseudomonadati</taxon>
        <taxon>Pseudomonadota</taxon>
        <taxon>Alphaproteobacteria</taxon>
        <taxon>Rhodobacterales</taxon>
        <taxon>Paracoccaceae</taxon>
        <taxon>Albidovulum</taxon>
    </lineage>
</organism>
<comment type="caution">
    <text evidence="1">The sequence shown here is derived from an EMBL/GenBank/DDBJ whole genome shotgun (WGS) entry which is preliminary data.</text>
</comment>
<dbReference type="PANTHER" id="PTHR39189:SF1">
    <property type="entry name" value="UPF0173 METAL-DEPENDENT HYDROLASE YTKL"/>
    <property type="match status" value="1"/>
</dbReference>
<evidence type="ECO:0000313" key="1">
    <source>
        <dbReference type="EMBL" id="MCV2873168.1"/>
    </source>
</evidence>
<gene>
    <name evidence="1" type="ORF">OEZ71_12770</name>
</gene>
<dbReference type="PANTHER" id="PTHR39189">
    <property type="entry name" value="UPF0173 METAL-DEPENDENT HYDROLASE YTKL"/>
    <property type="match status" value="1"/>
</dbReference>
<dbReference type="InterPro" id="IPR006311">
    <property type="entry name" value="TAT_signal"/>
</dbReference>
<accession>A0ABT2ZQ89</accession>
<dbReference type="RefSeq" id="WP_263740379.1">
    <property type="nucleotide sequence ID" value="NZ_JAOWKZ010000003.1"/>
</dbReference>
<dbReference type="EMBL" id="JAOWKZ010000003">
    <property type="protein sequence ID" value="MCV2873168.1"/>
    <property type="molecule type" value="Genomic_DNA"/>
</dbReference>
<sequence>MEREDLDLKPTLLNGQKDTLSPGLSRRSFFMAAGAAGVGGTASLLSGTAAKAQSTDWTQPGNNNGVIELQKTTGTHVAGDVGIDFYGHCALKITSPGGATLLFDPWRDDPSGAWGLWFKNEFPEVPVDICMSTHTHFDHDAIHRPVSTMVLDRMVGNFEFADIKITGFADKHACVAPGWYSWTDALAEFGLDACPPNNPNHMDMVVYLVETGGIRTLIWGDNRHNPADEFWDAIGQVDVLTLPVDGSMHILSYDMGNAIVERLKPKVVIPTHYLNETTSYTLTTLQSADEWVKAQASYKMLDSASLSLNAGDVSGMDREFLYFGNNAMTA</sequence>
<proteinExistence type="predicted"/>
<dbReference type="Proteomes" id="UP001652564">
    <property type="component" value="Unassembled WGS sequence"/>
</dbReference>
<dbReference type="InterPro" id="IPR036866">
    <property type="entry name" value="RibonucZ/Hydroxyglut_hydro"/>
</dbReference>
<dbReference type="PROSITE" id="PS51318">
    <property type="entry name" value="TAT"/>
    <property type="match status" value="1"/>
</dbReference>
<evidence type="ECO:0000313" key="2">
    <source>
        <dbReference type="Proteomes" id="UP001652564"/>
    </source>
</evidence>
<name>A0ABT2ZQ89_9RHOB</name>
<dbReference type="SUPFAM" id="SSF56281">
    <property type="entry name" value="Metallo-hydrolase/oxidoreductase"/>
    <property type="match status" value="1"/>
</dbReference>